<keyword evidence="4" id="KW-1185">Reference proteome</keyword>
<comment type="caution">
    <text evidence="3">The sequence shown here is derived from an EMBL/GenBank/DDBJ whole genome shotgun (WGS) entry which is preliminary data.</text>
</comment>
<feature type="coiled-coil region" evidence="1">
    <location>
        <begin position="91"/>
        <end position="155"/>
    </location>
</feature>
<accession>A0A8H6FH61</accession>
<dbReference type="GeneID" id="59336250"/>
<feature type="compositionally biased region" description="Polar residues" evidence="2">
    <location>
        <begin position="1"/>
        <end position="10"/>
    </location>
</feature>
<evidence type="ECO:0000256" key="2">
    <source>
        <dbReference type="SAM" id="MobiDB-lite"/>
    </source>
</evidence>
<evidence type="ECO:0000313" key="4">
    <source>
        <dbReference type="Proteomes" id="UP000593566"/>
    </source>
</evidence>
<organism evidence="3 4">
    <name type="scientific">Letharia lupina</name>
    <dbReference type="NCBI Taxonomy" id="560253"/>
    <lineage>
        <taxon>Eukaryota</taxon>
        <taxon>Fungi</taxon>
        <taxon>Dikarya</taxon>
        <taxon>Ascomycota</taxon>
        <taxon>Pezizomycotina</taxon>
        <taxon>Lecanoromycetes</taxon>
        <taxon>OSLEUM clade</taxon>
        <taxon>Lecanoromycetidae</taxon>
        <taxon>Lecanorales</taxon>
        <taxon>Lecanorineae</taxon>
        <taxon>Parmeliaceae</taxon>
        <taxon>Letharia</taxon>
    </lineage>
</organism>
<sequence>MDSGVSTDSQEPVVGASDSTDYQTSLVAEGLDVHPFWSSAKAEGLEDPPPYTAGPSRIISANDGTKDCLALLLTPNLVAALNQITHDILALERKDGALEKIESEITDLSCKAGKAKETIRNSRYQERAEEMQLALEILRLKQQEAEERKIHLNIELVPLENSLKFSRGQSQGIFEEALLEACLLDPPEPASPPVLHDVDDDVSSGACSSAPSMYEGTEPTPEQQLLREAHMDVIESYDTLRTYQARFDDRQADYEQKLADFQQAEAESECTRTHFDHQHIQHVRNLTRDLISAEQGYRTAKAKARVVEVAADPHDLNADFGYLAYDGDRRSDDVSTEPDIGRERIETWSRGVLSDQDAEIPENQERLDLDDWNARPVEIMDSISAIDCDEYVDELNDWKEHCRVLREYLSIQ</sequence>
<feature type="region of interest" description="Disordered" evidence="2">
    <location>
        <begin position="1"/>
        <end position="21"/>
    </location>
</feature>
<feature type="region of interest" description="Disordered" evidence="2">
    <location>
        <begin position="202"/>
        <end position="221"/>
    </location>
</feature>
<gene>
    <name evidence="3" type="ORF">HO133_007853</name>
</gene>
<reference evidence="3 4" key="1">
    <citation type="journal article" date="2020" name="Genomics">
        <title>Complete, high-quality genomes from long-read metagenomic sequencing of two wolf lichen thalli reveals enigmatic genome architecture.</title>
        <authorList>
            <person name="McKenzie S.K."/>
            <person name="Walston R.F."/>
            <person name="Allen J.L."/>
        </authorList>
    </citation>
    <scope>NUCLEOTIDE SEQUENCE [LARGE SCALE GENOMIC DNA]</scope>
    <source>
        <strain evidence="3">WasteWater1</strain>
    </source>
</reference>
<dbReference type="RefSeq" id="XP_037156059.1">
    <property type="nucleotide sequence ID" value="XM_037298723.1"/>
</dbReference>
<name>A0A8H6FH61_9LECA</name>
<evidence type="ECO:0000313" key="3">
    <source>
        <dbReference type="EMBL" id="KAF6228125.1"/>
    </source>
</evidence>
<proteinExistence type="predicted"/>
<dbReference type="AlphaFoldDB" id="A0A8H6FH61"/>
<dbReference type="Proteomes" id="UP000593566">
    <property type="component" value="Unassembled WGS sequence"/>
</dbReference>
<keyword evidence="1" id="KW-0175">Coiled coil</keyword>
<protein>
    <submittedName>
        <fullName evidence="3">Uncharacterized protein</fullName>
    </submittedName>
</protein>
<dbReference type="EMBL" id="JACCJB010000004">
    <property type="protein sequence ID" value="KAF6228125.1"/>
    <property type="molecule type" value="Genomic_DNA"/>
</dbReference>
<evidence type="ECO:0000256" key="1">
    <source>
        <dbReference type="SAM" id="Coils"/>
    </source>
</evidence>